<organism evidence="1 2">
    <name type="scientific">Ekhidna lutea</name>
    <dbReference type="NCBI Taxonomy" id="447679"/>
    <lineage>
        <taxon>Bacteria</taxon>
        <taxon>Pseudomonadati</taxon>
        <taxon>Bacteroidota</taxon>
        <taxon>Cytophagia</taxon>
        <taxon>Cytophagales</taxon>
        <taxon>Reichenbachiellaceae</taxon>
        <taxon>Ekhidna</taxon>
    </lineage>
</organism>
<dbReference type="RefSeq" id="WP_089356059.1">
    <property type="nucleotide sequence ID" value="NZ_FZPD01000002.1"/>
</dbReference>
<evidence type="ECO:0000313" key="1">
    <source>
        <dbReference type="EMBL" id="SNS80727.1"/>
    </source>
</evidence>
<sequence length="156" mass="18453">MKLFATSLLLLFSVLSYSQYYTGYYLSDPQVHSFDHFKIKQAHGHTKIDGDLTIHAYLGHSELWEQTAHFVANDEERGKLIAEYSHGEEIISVHVLKFMWDGNEWEYILLGYHGEDKHRHFIVIEEIFNDESESELLEFHRFDWVKGHHLTISENK</sequence>
<dbReference type="EMBL" id="FZPD01000002">
    <property type="protein sequence ID" value="SNS80727.1"/>
    <property type="molecule type" value="Genomic_DNA"/>
</dbReference>
<evidence type="ECO:0000313" key="2">
    <source>
        <dbReference type="Proteomes" id="UP000198393"/>
    </source>
</evidence>
<dbReference type="Proteomes" id="UP000198393">
    <property type="component" value="Unassembled WGS sequence"/>
</dbReference>
<gene>
    <name evidence="1" type="ORF">SAMN05421640_1314</name>
</gene>
<proteinExistence type="predicted"/>
<dbReference type="OrthoDB" id="9922047at2"/>
<accession>A0A239HH82</accession>
<protein>
    <submittedName>
        <fullName evidence="1">Uncharacterized protein</fullName>
    </submittedName>
</protein>
<keyword evidence="2" id="KW-1185">Reference proteome</keyword>
<name>A0A239HH82_EKHLU</name>
<dbReference type="AlphaFoldDB" id="A0A239HH82"/>
<reference evidence="1 2" key="1">
    <citation type="submission" date="2017-06" db="EMBL/GenBank/DDBJ databases">
        <authorList>
            <person name="Kim H.J."/>
            <person name="Triplett B.A."/>
        </authorList>
    </citation>
    <scope>NUCLEOTIDE SEQUENCE [LARGE SCALE GENOMIC DNA]</scope>
    <source>
        <strain evidence="1 2">DSM 19307</strain>
    </source>
</reference>